<proteinExistence type="inferred from homology"/>
<feature type="compositionally biased region" description="Low complexity" evidence="3">
    <location>
        <begin position="640"/>
        <end position="650"/>
    </location>
</feature>
<dbReference type="PANTHER" id="PTHR16127:SF13">
    <property type="entry name" value="GH01188P"/>
    <property type="match status" value="1"/>
</dbReference>
<accession>A0A0L0SUD2</accession>
<dbReference type="Pfam" id="PF09728">
    <property type="entry name" value="Taxilin"/>
    <property type="match status" value="1"/>
</dbReference>
<dbReference type="STRING" id="578462.A0A0L0SUD2"/>
<feature type="compositionally biased region" description="Basic residues" evidence="3">
    <location>
        <begin position="7"/>
        <end position="16"/>
    </location>
</feature>
<dbReference type="GO" id="GO:0019905">
    <property type="term" value="F:syntaxin binding"/>
    <property type="evidence" value="ECO:0007669"/>
    <property type="project" value="InterPro"/>
</dbReference>
<protein>
    <submittedName>
        <fullName evidence="4">Uncharacterized protein</fullName>
    </submittedName>
</protein>
<keyword evidence="2" id="KW-0175">Coiled coil</keyword>
<feature type="region of interest" description="Disordered" evidence="3">
    <location>
        <begin position="547"/>
        <end position="735"/>
    </location>
</feature>
<feature type="coiled-coil region" evidence="2">
    <location>
        <begin position="966"/>
        <end position="1000"/>
    </location>
</feature>
<dbReference type="VEuPathDB" id="FungiDB:AMAG_10444"/>
<dbReference type="AlphaFoldDB" id="A0A0L0SUD2"/>
<feature type="compositionally biased region" description="Low complexity" evidence="3">
    <location>
        <begin position="24"/>
        <end position="61"/>
    </location>
</feature>
<feature type="compositionally biased region" description="Low complexity" evidence="3">
    <location>
        <begin position="240"/>
        <end position="282"/>
    </location>
</feature>
<feature type="region of interest" description="Disordered" evidence="3">
    <location>
        <begin position="1"/>
        <end position="64"/>
    </location>
</feature>
<feature type="compositionally biased region" description="Low complexity" evidence="3">
    <location>
        <begin position="576"/>
        <end position="596"/>
    </location>
</feature>
<dbReference type="EMBL" id="GG745349">
    <property type="protein sequence ID" value="KNE66203.1"/>
    <property type="molecule type" value="Genomic_DNA"/>
</dbReference>
<dbReference type="OrthoDB" id="425555at2759"/>
<evidence type="ECO:0000256" key="1">
    <source>
        <dbReference type="ARBA" id="ARBA00009550"/>
    </source>
</evidence>
<feature type="compositionally biased region" description="Low complexity" evidence="3">
    <location>
        <begin position="662"/>
        <end position="674"/>
    </location>
</feature>
<feature type="coiled-coil region" evidence="2">
    <location>
        <begin position="871"/>
        <end position="930"/>
    </location>
</feature>
<feature type="region of interest" description="Disordered" evidence="3">
    <location>
        <begin position="1095"/>
        <end position="1188"/>
    </location>
</feature>
<feature type="compositionally biased region" description="Basic residues" evidence="3">
    <location>
        <begin position="652"/>
        <end position="661"/>
    </location>
</feature>
<feature type="compositionally biased region" description="Polar residues" evidence="3">
    <location>
        <begin position="1158"/>
        <end position="1167"/>
    </location>
</feature>
<name>A0A0L0SUD2_ALLM3</name>
<sequence>MPPKLSPRNKAKRGTGRKAPGPAPALSRAAATTTTTTTTTATNPAPGPAPANGTSPPAGGTVLPPETAQAWATLISGWSAATRAATVLQQQGMMGLPPSLQGPVAEFAKGGPPIGIPVATTAKTAVPAATSAAPTVAKAAPVPTAAAPAAKATTVAPSATPASAPTPAPALAAAPGSTTTMLSQLLAAPPAAALTMAGNAAAPNPDDFLKHMVNMIADSQGGAIMETLLQNRPLGVDTRSASSPTTSSTGDAPGTAAATADDSDADAPSATDAAHVAASALLSGGGKPSGKESTKRRRAPVFGPLLKSPGANLHAPTKPGGAPAAAGAASSHLSRTPDFESFHRAMAITMTSPLSVLMNGRGELDPMLITLTQAETTTAAAGKAGDGEKKVMGEAEKKVVAAGANEIDLEVLAKRLDADPARLAQELPVVKAYGPAIRAYVQALLKIPIDLEVLAGITDKRILDVCLGFQRKFSALHYMTKELEHKVVYLERQCLAMRKEKELLLQEMKSPALKDWSDKLQAYGIDASKIGVSTLVPKERPPSVHAAVAAAAAAGQPDMQKDAAEVGAATSESRTADGPDPADTATDASGPAPSDFAEPDPPAAAPADASATAASDPPPPPVPAPAVPPPTRDELEEILDLSSELGLDGRLTVHRGAKFKARSPSPKPRSQSPKPRSRLRSPSKPNTRSSSPVKPNAACPVDNGDPRAESPPNKGIDTGSGEAKAPVVPGGADDAAEPADVNAVIEPESETAVEPIVVDMVESQESVSLPTTDAMLQAFVDKLAGPVEGPVDFLAETLPTNDVDLRSLVSADGCESDDTEILEQAEPHLSTPNFDADTAAAPPVECDDVIAALKVALAPTADVIAAAVGETTQVRAELDKIKKQVAAFREEYDCREKHFQSLTRTQNLELQLFKAKLDQTQVQLKKEQVKSSALVAQIELFKQTEAELRSAMTDAMEELHKVTGVLTRTNNELEAHQARLHQLDKENAALRLKNDRLASLQPKLDRLASSVRTLVADRATLRARAANAEAHSQRLQAVVRAMQAMLLQLEEVARKSAVAVATAMETMADRAGEIGDLAEDTLTGAAAGGAVAETASKGGVSSAGVSASSSSGASGSETDGGEVEGDDARGGSGLQFNDDDVEELLREIDASAKPSTGAGPSQQSPNVGKSLVAGSGSGSGSGKRTKKK</sequence>
<evidence type="ECO:0000313" key="4">
    <source>
        <dbReference type="EMBL" id="KNE66203.1"/>
    </source>
</evidence>
<keyword evidence="5" id="KW-1185">Reference proteome</keyword>
<comment type="similarity">
    <text evidence="1">Belongs to the taxilin family.</text>
</comment>
<evidence type="ECO:0000256" key="3">
    <source>
        <dbReference type="SAM" id="MobiDB-lite"/>
    </source>
</evidence>
<feature type="compositionally biased region" description="Low complexity" evidence="3">
    <location>
        <begin position="1095"/>
        <end position="1116"/>
    </location>
</feature>
<feature type="compositionally biased region" description="Low complexity" evidence="3">
    <location>
        <begin position="605"/>
        <end position="615"/>
    </location>
</feature>
<dbReference type="Proteomes" id="UP000054350">
    <property type="component" value="Unassembled WGS sequence"/>
</dbReference>
<evidence type="ECO:0000256" key="2">
    <source>
        <dbReference type="SAM" id="Coils"/>
    </source>
</evidence>
<feature type="compositionally biased region" description="Low complexity" evidence="3">
    <location>
        <begin position="315"/>
        <end position="329"/>
    </location>
</feature>
<feature type="compositionally biased region" description="Pro residues" evidence="3">
    <location>
        <begin position="616"/>
        <end position="630"/>
    </location>
</feature>
<organism evidence="4 5">
    <name type="scientific">Allomyces macrogynus (strain ATCC 38327)</name>
    <name type="common">Allomyces javanicus var. macrogynus</name>
    <dbReference type="NCBI Taxonomy" id="578462"/>
    <lineage>
        <taxon>Eukaryota</taxon>
        <taxon>Fungi</taxon>
        <taxon>Fungi incertae sedis</taxon>
        <taxon>Blastocladiomycota</taxon>
        <taxon>Blastocladiomycetes</taxon>
        <taxon>Blastocladiales</taxon>
        <taxon>Blastocladiaceae</taxon>
        <taxon>Allomyces</taxon>
    </lineage>
</organism>
<reference evidence="5" key="2">
    <citation type="submission" date="2009-11" db="EMBL/GenBank/DDBJ databases">
        <title>The Genome Sequence of Allomyces macrogynus strain ATCC 38327.</title>
        <authorList>
            <consortium name="The Broad Institute Genome Sequencing Platform"/>
            <person name="Russ C."/>
            <person name="Cuomo C."/>
            <person name="Shea T."/>
            <person name="Young S.K."/>
            <person name="Zeng Q."/>
            <person name="Koehrsen M."/>
            <person name="Haas B."/>
            <person name="Borodovsky M."/>
            <person name="Guigo R."/>
            <person name="Alvarado L."/>
            <person name="Berlin A."/>
            <person name="Borenstein D."/>
            <person name="Chen Z."/>
            <person name="Engels R."/>
            <person name="Freedman E."/>
            <person name="Gellesch M."/>
            <person name="Goldberg J."/>
            <person name="Griggs A."/>
            <person name="Gujja S."/>
            <person name="Heiman D."/>
            <person name="Hepburn T."/>
            <person name="Howarth C."/>
            <person name="Jen D."/>
            <person name="Larson L."/>
            <person name="Lewis B."/>
            <person name="Mehta T."/>
            <person name="Park D."/>
            <person name="Pearson M."/>
            <person name="Roberts A."/>
            <person name="Saif S."/>
            <person name="Shenoy N."/>
            <person name="Sisk P."/>
            <person name="Stolte C."/>
            <person name="Sykes S."/>
            <person name="Walk T."/>
            <person name="White J."/>
            <person name="Yandava C."/>
            <person name="Burger G."/>
            <person name="Gray M.W."/>
            <person name="Holland P.W.H."/>
            <person name="King N."/>
            <person name="Lang F.B.F."/>
            <person name="Roger A.J."/>
            <person name="Ruiz-Trillo I."/>
            <person name="Lander E."/>
            <person name="Nusbaum C."/>
        </authorList>
    </citation>
    <scope>NUCLEOTIDE SEQUENCE [LARGE SCALE GENOMIC DNA]</scope>
    <source>
        <strain evidence="5">ATCC 38327</strain>
    </source>
</reference>
<reference evidence="4 5" key="1">
    <citation type="submission" date="2009-11" db="EMBL/GenBank/DDBJ databases">
        <title>Annotation of Allomyces macrogynus ATCC 38327.</title>
        <authorList>
            <consortium name="The Broad Institute Genome Sequencing Platform"/>
            <person name="Russ C."/>
            <person name="Cuomo C."/>
            <person name="Burger G."/>
            <person name="Gray M.W."/>
            <person name="Holland P.W.H."/>
            <person name="King N."/>
            <person name="Lang F.B.F."/>
            <person name="Roger A.J."/>
            <person name="Ruiz-Trillo I."/>
            <person name="Young S.K."/>
            <person name="Zeng Q."/>
            <person name="Gargeya S."/>
            <person name="Fitzgerald M."/>
            <person name="Haas B."/>
            <person name="Abouelleil A."/>
            <person name="Alvarado L."/>
            <person name="Arachchi H.M."/>
            <person name="Berlin A."/>
            <person name="Chapman S.B."/>
            <person name="Gearin G."/>
            <person name="Goldberg J."/>
            <person name="Griggs A."/>
            <person name="Gujja S."/>
            <person name="Hansen M."/>
            <person name="Heiman D."/>
            <person name="Howarth C."/>
            <person name="Larimer J."/>
            <person name="Lui A."/>
            <person name="MacDonald P.J.P."/>
            <person name="McCowen C."/>
            <person name="Montmayeur A."/>
            <person name="Murphy C."/>
            <person name="Neiman D."/>
            <person name="Pearson M."/>
            <person name="Priest M."/>
            <person name="Roberts A."/>
            <person name="Saif S."/>
            <person name="Shea T."/>
            <person name="Sisk P."/>
            <person name="Stolte C."/>
            <person name="Sykes S."/>
            <person name="Wortman J."/>
            <person name="Nusbaum C."/>
            <person name="Birren B."/>
        </authorList>
    </citation>
    <scope>NUCLEOTIDE SEQUENCE [LARGE SCALE GENOMIC DNA]</scope>
    <source>
        <strain evidence="4 5">ATCC 38327</strain>
    </source>
</reference>
<dbReference type="InterPro" id="IPR026183">
    <property type="entry name" value="Taxilin_fam"/>
</dbReference>
<gene>
    <name evidence="4" type="ORF">AMAG_10444</name>
</gene>
<dbReference type="PANTHER" id="PTHR16127">
    <property type="entry name" value="TAXILIN"/>
    <property type="match status" value="1"/>
</dbReference>
<evidence type="ECO:0000313" key="5">
    <source>
        <dbReference type="Proteomes" id="UP000054350"/>
    </source>
</evidence>
<feature type="region of interest" description="Disordered" evidence="3">
    <location>
        <begin position="235"/>
        <end position="332"/>
    </location>
</feature>